<dbReference type="PANTHER" id="PTHR30604:SF1">
    <property type="entry name" value="DNA UTILIZATION PROTEIN HOFQ"/>
    <property type="match status" value="1"/>
</dbReference>
<comment type="subcellular location">
    <subcellularLocation>
        <location evidence="8">Cell outer membrane</location>
    </subcellularLocation>
    <subcellularLocation>
        <location evidence="1">Membrane</location>
    </subcellularLocation>
</comment>
<dbReference type="InterPro" id="IPR004846">
    <property type="entry name" value="T2SS/T3SS_dom"/>
</dbReference>
<keyword evidence="2 8" id="KW-0813">Transport</keyword>
<dbReference type="InterPro" id="IPR038591">
    <property type="entry name" value="NolW-like_sf"/>
</dbReference>
<keyword evidence="5 9" id="KW-0472">Membrane</keyword>
<evidence type="ECO:0000256" key="2">
    <source>
        <dbReference type="ARBA" id="ARBA00022448"/>
    </source>
</evidence>
<dbReference type="PANTHER" id="PTHR30604">
    <property type="entry name" value="PROTEIN TRANSPORT PROTEIN HOFQ"/>
    <property type="match status" value="1"/>
</dbReference>
<evidence type="ECO:0000256" key="6">
    <source>
        <dbReference type="ARBA" id="ARBA00023237"/>
    </source>
</evidence>
<dbReference type="RefSeq" id="WP_198322314.1">
    <property type="nucleotide sequence ID" value="NZ_CP104311.1"/>
</dbReference>
<keyword evidence="6" id="KW-0998">Cell outer membrane</keyword>
<dbReference type="Pfam" id="PF00263">
    <property type="entry name" value="Secretin"/>
    <property type="match status" value="1"/>
</dbReference>
<evidence type="ECO:0000256" key="8">
    <source>
        <dbReference type="RuleBase" id="RU004004"/>
    </source>
</evidence>
<dbReference type="Gene3D" id="2.60.40.3500">
    <property type="match status" value="1"/>
</dbReference>
<dbReference type="Gene3D" id="3.30.1370.130">
    <property type="match status" value="1"/>
</dbReference>
<evidence type="ECO:0000256" key="9">
    <source>
        <dbReference type="SAM" id="Phobius"/>
    </source>
</evidence>
<evidence type="ECO:0000313" key="12">
    <source>
        <dbReference type="Proteomes" id="UP001359308"/>
    </source>
</evidence>
<feature type="domain" description="Secretin/TonB short N-terminal" evidence="10">
    <location>
        <begin position="317"/>
        <end position="367"/>
    </location>
</feature>
<evidence type="ECO:0000256" key="7">
    <source>
        <dbReference type="RuleBase" id="RU004003"/>
    </source>
</evidence>
<dbReference type="PRINTS" id="PR00811">
    <property type="entry name" value="BCTERIALGSPD"/>
</dbReference>
<dbReference type="NCBIfam" id="TIGR02515">
    <property type="entry name" value="IV_pilus_PilQ"/>
    <property type="match status" value="1"/>
</dbReference>
<dbReference type="InterPro" id="IPR021731">
    <property type="entry name" value="AMIN_dom"/>
</dbReference>
<name>A0ABZ2F5U9_METCP</name>
<keyword evidence="3" id="KW-0732">Signal</keyword>
<dbReference type="InterPro" id="IPR005644">
    <property type="entry name" value="NolW-like"/>
</dbReference>
<dbReference type="Gene3D" id="2.60.40.3470">
    <property type="match status" value="1"/>
</dbReference>
<dbReference type="Pfam" id="PF11741">
    <property type="entry name" value="AMIN"/>
    <property type="match status" value="2"/>
</dbReference>
<dbReference type="InterPro" id="IPR051808">
    <property type="entry name" value="Type_IV_pilus_biogenesis"/>
</dbReference>
<evidence type="ECO:0000256" key="1">
    <source>
        <dbReference type="ARBA" id="ARBA00004370"/>
    </source>
</evidence>
<gene>
    <name evidence="11" type="ORF">N4J17_02430</name>
</gene>
<keyword evidence="9" id="KW-0812">Transmembrane</keyword>
<protein>
    <submittedName>
        <fullName evidence="11">Type IV pilus secretin PilQ</fullName>
    </submittedName>
</protein>
<evidence type="ECO:0000256" key="5">
    <source>
        <dbReference type="ARBA" id="ARBA00023136"/>
    </source>
</evidence>
<accession>A0ABZ2F5U9</accession>
<keyword evidence="9" id="KW-1133">Transmembrane helix</keyword>
<comment type="similarity">
    <text evidence="7">Belongs to the bacterial secretin family.</text>
</comment>
<dbReference type="InterPro" id="IPR011662">
    <property type="entry name" value="Secretin/TonB_short_N"/>
</dbReference>
<keyword evidence="12" id="KW-1185">Reference proteome</keyword>
<dbReference type="Pfam" id="PF03958">
    <property type="entry name" value="Secretin_N"/>
    <property type="match status" value="1"/>
</dbReference>
<reference evidence="11 12" key="1">
    <citation type="submission" date="2022-09" db="EMBL/GenBank/DDBJ databases">
        <authorList>
            <person name="Giprobiosintez L."/>
        </authorList>
    </citation>
    <scope>NUCLEOTIDE SEQUENCE [LARGE SCALE GENOMIC DNA]</scope>
    <source>
        <strain evidence="12">VKPM-B-12549 (GBS-15)</strain>
    </source>
</reference>
<dbReference type="EMBL" id="CP104311">
    <property type="protein sequence ID" value="WWF02496.1"/>
    <property type="molecule type" value="Genomic_DNA"/>
</dbReference>
<evidence type="ECO:0000256" key="4">
    <source>
        <dbReference type="ARBA" id="ARBA00022927"/>
    </source>
</evidence>
<dbReference type="InterPro" id="IPR013355">
    <property type="entry name" value="Pilus_4_PilQ"/>
</dbReference>
<proteinExistence type="inferred from homology"/>
<organism evidence="11 12">
    <name type="scientific">Methylococcus capsulatus</name>
    <dbReference type="NCBI Taxonomy" id="414"/>
    <lineage>
        <taxon>Bacteria</taxon>
        <taxon>Pseudomonadati</taxon>
        <taxon>Pseudomonadota</taxon>
        <taxon>Gammaproteobacteria</taxon>
        <taxon>Methylococcales</taxon>
        <taxon>Methylococcaceae</taxon>
        <taxon>Methylococcus</taxon>
    </lineage>
</organism>
<keyword evidence="4" id="KW-0653">Protein transport</keyword>
<dbReference type="Proteomes" id="UP001359308">
    <property type="component" value="Chromosome"/>
</dbReference>
<dbReference type="InterPro" id="IPR001775">
    <property type="entry name" value="GspD/PilQ"/>
</dbReference>
<evidence type="ECO:0000256" key="3">
    <source>
        <dbReference type="ARBA" id="ARBA00022729"/>
    </source>
</evidence>
<dbReference type="Pfam" id="PF07660">
    <property type="entry name" value="STN"/>
    <property type="match status" value="1"/>
</dbReference>
<evidence type="ECO:0000259" key="10">
    <source>
        <dbReference type="SMART" id="SM00965"/>
    </source>
</evidence>
<evidence type="ECO:0000313" key="11">
    <source>
        <dbReference type="EMBL" id="WWF02496.1"/>
    </source>
</evidence>
<dbReference type="Gene3D" id="3.30.1370.120">
    <property type="match status" value="1"/>
</dbReference>
<feature type="transmembrane region" description="Helical" evidence="9">
    <location>
        <begin position="24"/>
        <end position="46"/>
    </location>
</feature>
<dbReference type="SMART" id="SM00965">
    <property type="entry name" value="STN"/>
    <property type="match status" value="1"/>
</dbReference>
<sequence>MKKSEEGGVRGLVIRGLAGRKIPLCWIVGLLVLGLGWTASAAGAALQSIDFTALPGENFQLRLSFDGPAPEPRSFTMEHPARIALDLAGVRSSLDKKPIAVHQAGVETVQVIAAGGRTRVILNLATVVPYTTRVAERFLYVILQGGKAGSGADSPESAPVVVAERPVVGGPQVENVDFRRGEHGEGRLLVTLSDPNTVVNLREEGRSVIADLPGTSLPGRLARRLDVLDFATPVKWIEAMPVGRGTRLLITPVSDEYDYSSYQSGKMLTVELRPLSRAEKEEAKKRRRVFSGERLSLNFQDIPVRNVLQILADFTNLNIVASDSVQGSLTLRLNEVPWDEALDLVLKAKGLGKRQEANSNIIRVAPMDEINRLERDELEALKVVEDLEPLRTEIIQINYTKADDIKKVIMGTTEKAEKAITRPEALTGGPGVTATEAYDVTQSILSSRGNVTTDPRTNQLIVQDTPRNLERIRELVRQLDKPVRQVMIESRVVIANVDFLRELGAKLDFRPKNLTAAERLNPTGSMADLGVDLARLTTLSPYGTAQYVVSMGDYLLDLELSAAQKEGRGEIVANPRVLTADQSKAKIMQGVELPYQITQQGTGGGLPVQNVAFKPAVLELDVTPHITPDDHILMDLMIKKDDKGELAPNGNFAIEKREIDTVAQVANGETVVLGGVYEGTRRNNTDKVPFFGDLPGIGFMFRRNAVEDRKKELLIFITPKIVKQTTMNP</sequence>